<accession>A0ABU3SPB2</accession>
<organism evidence="1 2">
    <name type="scientific">Microbacterium phycohabitans</name>
    <dbReference type="NCBI Taxonomy" id="3075993"/>
    <lineage>
        <taxon>Bacteria</taxon>
        <taxon>Bacillati</taxon>
        <taxon>Actinomycetota</taxon>
        <taxon>Actinomycetes</taxon>
        <taxon>Micrococcales</taxon>
        <taxon>Microbacteriaceae</taxon>
        <taxon>Microbacterium</taxon>
    </lineage>
</organism>
<name>A0ABU3SPB2_9MICO</name>
<sequence>MTLPTGVVVAWGEVPAGTARRAVSRRLLAQLVPEARFASRCPTCGGDHGRVHVEGADAVVSVSYAPGWAVVAMTRERTRLGVDTAPGGARGLERVLADATATAIDWARVEAVLKADGRGLAVDPARVEVRGPGSPWNAVIRPRTPDDAPSSIVWRGWDLDAPDGLVAAVALG</sequence>
<dbReference type="EMBL" id="JAWDIT010000004">
    <property type="protein sequence ID" value="MDU0346491.1"/>
    <property type="molecule type" value="Genomic_DNA"/>
</dbReference>
<proteinExistence type="predicted"/>
<evidence type="ECO:0000313" key="1">
    <source>
        <dbReference type="EMBL" id="MDU0346491.1"/>
    </source>
</evidence>
<dbReference type="Proteomes" id="UP001261125">
    <property type="component" value="Unassembled WGS sequence"/>
</dbReference>
<evidence type="ECO:0000313" key="2">
    <source>
        <dbReference type="Proteomes" id="UP001261125"/>
    </source>
</evidence>
<evidence type="ECO:0008006" key="3">
    <source>
        <dbReference type="Google" id="ProtNLM"/>
    </source>
</evidence>
<gene>
    <name evidence="1" type="ORF">RWH44_12370</name>
</gene>
<dbReference type="SUPFAM" id="SSF56214">
    <property type="entry name" value="4'-phosphopantetheinyl transferase"/>
    <property type="match status" value="1"/>
</dbReference>
<protein>
    <recommendedName>
        <fullName evidence="3">Chemotaxis protein CheY</fullName>
    </recommendedName>
</protein>
<dbReference type="InterPro" id="IPR037143">
    <property type="entry name" value="4-PPantetheinyl_Trfase_dom_sf"/>
</dbReference>
<comment type="caution">
    <text evidence="1">The sequence shown here is derived from an EMBL/GenBank/DDBJ whole genome shotgun (WGS) entry which is preliminary data.</text>
</comment>
<reference evidence="1 2" key="1">
    <citation type="submission" date="2023-09" db="EMBL/GenBank/DDBJ databases">
        <title>Microbacterium fusihabitans sp. nov., Microbacterium phycihabitans sp. nov., and Microbacterium cervinum sp. nov., isolated from dried seaweeds of beach.</title>
        <authorList>
            <person name="Lee S.D."/>
        </authorList>
    </citation>
    <scope>NUCLEOTIDE SEQUENCE [LARGE SCALE GENOMIC DNA]</scope>
    <source>
        <strain evidence="1 2">KSW2-29</strain>
    </source>
</reference>
<keyword evidence="2" id="KW-1185">Reference proteome</keyword>
<dbReference type="RefSeq" id="WP_316004801.1">
    <property type="nucleotide sequence ID" value="NZ_JAWDIT010000004.1"/>
</dbReference>